<comment type="pathway">
    <text evidence="4 12">Purine metabolism; AMP biosynthesis via salvage pathway; AMP from adenine: step 1/1.</text>
</comment>
<dbReference type="Gene3D" id="3.40.50.2020">
    <property type="match status" value="1"/>
</dbReference>
<feature type="domain" description="Phosphoribosyltransferase" evidence="13">
    <location>
        <begin position="38"/>
        <end position="150"/>
    </location>
</feature>
<evidence type="ECO:0000256" key="3">
    <source>
        <dbReference type="ARBA" id="ARBA00004496"/>
    </source>
</evidence>
<accession>A0A1D7XIB8</accession>
<reference evidence="15" key="1">
    <citation type="submission" date="2016-09" db="EMBL/GenBank/DDBJ databases">
        <title>Genomics of Clostridium taeniosporum, an organism which forms endospores with ribbon-like appendages.</title>
        <authorList>
            <person name="Walker J.R."/>
        </authorList>
    </citation>
    <scope>NUCLEOTIDE SEQUENCE [LARGE SCALE GENOMIC DNA]</scope>
    <source>
        <strain evidence="15">1/k</strain>
    </source>
</reference>
<keyword evidence="11 12" id="KW-0660">Purine salvage</keyword>
<dbReference type="RefSeq" id="WP_069679227.1">
    <property type="nucleotide sequence ID" value="NZ_CP017253.2"/>
</dbReference>
<dbReference type="AlphaFoldDB" id="A0A1D7XIB8"/>
<keyword evidence="9 12" id="KW-0328">Glycosyltransferase</keyword>
<dbReference type="GO" id="GO:0003999">
    <property type="term" value="F:adenine phosphoribosyltransferase activity"/>
    <property type="evidence" value="ECO:0007669"/>
    <property type="project" value="UniProtKB-UniRule"/>
</dbReference>
<dbReference type="PANTHER" id="PTHR32315">
    <property type="entry name" value="ADENINE PHOSPHORIBOSYLTRANSFERASE"/>
    <property type="match status" value="1"/>
</dbReference>
<dbReference type="EMBL" id="CP017253">
    <property type="protein sequence ID" value="AOR23072.1"/>
    <property type="molecule type" value="Genomic_DNA"/>
</dbReference>
<keyword evidence="15" id="KW-1185">Reference proteome</keyword>
<evidence type="ECO:0000256" key="6">
    <source>
        <dbReference type="ARBA" id="ARBA00011738"/>
    </source>
</evidence>
<dbReference type="NCBIfam" id="NF002636">
    <property type="entry name" value="PRK02304.1-5"/>
    <property type="match status" value="1"/>
</dbReference>
<dbReference type="CDD" id="cd06223">
    <property type="entry name" value="PRTases_typeI"/>
    <property type="match status" value="1"/>
</dbReference>
<dbReference type="GO" id="GO:0005737">
    <property type="term" value="C:cytoplasm"/>
    <property type="evidence" value="ECO:0007669"/>
    <property type="project" value="UniProtKB-SubCell"/>
</dbReference>
<comment type="subunit">
    <text evidence="6 12">Homodimer.</text>
</comment>
<evidence type="ECO:0000256" key="11">
    <source>
        <dbReference type="ARBA" id="ARBA00022726"/>
    </source>
</evidence>
<evidence type="ECO:0000256" key="9">
    <source>
        <dbReference type="ARBA" id="ARBA00022676"/>
    </source>
</evidence>
<comment type="subcellular location">
    <subcellularLocation>
        <location evidence="3 12">Cytoplasm</location>
    </subcellularLocation>
</comment>
<evidence type="ECO:0000256" key="8">
    <source>
        <dbReference type="ARBA" id="ARBA00022490"/>
    </source>
</evidence>
<evidence type="ECO:0000313" key="14">
    <source>
        <dbReference type="EMBL" id="AOR23072.1"/>
    </source>
</evidence>
<evidence type="ECO:0000256" key="2">
    <source>
        <dbReference type="ARBA" id="ARBA00003968"/>
    </source>
</evidence>
<dbReference type="Pfam" id="PF00156">
    <property type="entry name" value="Pribosyltran"/>
    <property type="match status" value="1"/>
</dbReference>
<dbReference type="NCBIfam" id="NF002634">
    <property type="entry name" value="PRK02304.1-3"/>
    <property type="match status" value="1"/>
</dbReference>
<dbReference type="GO" id="GO:0006168">
    <property type="term" value="P:adenine salvage"/>
    <property type="evidence" value="ECO:0007669"/>
    <property type="project" value="InterPro"/>
</dbReference>
<dbReference type="FunFam" id="3.40.50.2020:FF:000004">
    <property type="entry name" value="Adenine phosphoribosyltransferase"/>
    <property type="match status" value="1"/>
</dbReference>
<dbReference type="HAMAP" id="MF_00004">
    <property type="entry name" value="Aden_phosphoribosyltr"/>
    <property type="match status" value="1"/>
</dbReference>
<evidence type="ECO:0000256" key="5">
    <source>
        <dbReference type="ARBA" id="ARBA00008391"/>
    </source>
</evidence>
<dbReference type="GO" id="GO:0044209">
    <property type="term" value="P:AMP salvage"/>
    <property type="evidence" value="ECO:0007669"/>
    <property type="project" value="UniProtKB-UniRule"/>
</dbReference>
<dbReference type="GO" id="GO:0006166">
    <property type="term" value="P:purine ribonucleoside salvage"/>
    <property type="evidence" value="ECO:0007669"/>
    <property type="project" value="UniProtKB-UniRule"/>
</dbReference>
<evidence type="ECO:0000256" key="12">
    <source>
        <dbReference type="HAMAP-Rule" id="MF_00004"/>
    </source>
</evidence>
<dbReference type="UniPathway" id="UPA00588">
    <property type="reaction ID" value="UER00646"/>
</dbReference>
<evidence type="ECO:0000259" key="13">
    <source>
        <dbReference type="Pfam" id="PF00156"/>
    </source>
</evidence>
<evidence type="ECO:0000256" key="7">
    <source>
        <dbReference type="ARBA" id="ARBA00011893"/>
    </source>
</evidence>
<dbReference type="EC" id="2.4.2.7" evidence="7 12"/>
<dbReference type="SUPFAM" id="SSF53271">
    <property type="entry name" value="PRTase-like"/>
    <property type="match status" value="1"/>
</dbReference>
<dbReference type="NCBIfam" id="TIGR01090">
    <property type="entry name" value="apt"/>
    <property type="match status" value="1"/>
</dbReference>
<sequence>MDLKEKIRIIDGFPKEGISFKDITTLIGDGEGLKVSIDMFVEYLKDKNIDLIVGPEARGFIFGVPVAYALGAGFVPVRKPGKLPGETISVNYDLEYGSDSLQIHKDSIKKGQRVAIVDDLLATGGTVEGVAKLVEQAGGEVVSLAFLIELIDLKGRDKLKGYDVMSLTKYDI</sequence>
<dbReference type="PANTHER" id="PTHR32315:SF3">
    <property type="entry name" value="ADENINE PHOSPHORIBOSYLTRANSFERASE"/>
    <property type="match status" value="1"/>
</dbReference>
<keyword evidence="8 12" id="KW-0963">Cytoplasm</keyword>
<dbReference type="InterPro" id="IPR050054">
    <property type="entry name" value="UPRTase/APRTase"/>
</dbReference>
<evidence type="ECO:0000313" key="15">
    <source>
        <dbReference type="Proteomes" id="UP000094652"/>
    </source>
</evidence>
<comment type="function">
    <text evidence="2 12">Catalyzes a salvage reaction resulting in the formation of AMP, that is energically less costly than de novo synthesis.</text>
</comment>
<dbReference type="InterPro" id="IPR005764">
    <property type="entry name" value="Ade_phspho_trans"/>
</dbReference>
<dbReference type="GO" id="GO:0016208">
    <property type="term" value="F:AMP binding"/>
    <property type="evidence" value="ECO:0007669"/>
    <property type="project" value="TreeGrafter"/>
</dbReference>
<dbReference type="InterPro" id="IPR029057">
    <property type="entry name" value="PRTase-like"/>
</dbReference>
<name>A0A1D7XIB8_9CLOT</name>
<gene>
    <name evidence="12" type="primary">apt</name>
    <name evidence="14" type="ORF">BGI42_04765</name>
</gene>
<evidence type="ECO:0000256" key="4">
    <source>
        <dbReference type="ARBA" id="ARBA00004659"/>
    </source>
</evidence>
<protein>
    <recommendedName>
        <fullName evidence="7 12">Adenine phosphoribosyltransferase</fullName>
        <shortName evidence="12">APRT</shortName>
        <ecNumber evidence="7 12">2.4.2.7</ecNumber>
    </recommendedName>
</protein>
<evidence type="ECO:0000256" key="10">
    <source>
        <dbReference type="ARBA" id="ARBA00022679"/>
    </source>
</evidence>
<dbReference type="Proteomes" id="UP000094652">
    <property type="component" value="Chromosome"/>
</dbReference>
<comment type="similarity">
    <text evidence="5 12">Belongs to the purine/pyrimidine phosphoribosyltransferase family.</text>
</comment>
<dbReference type="GO" id="GO:0002055">
    <property type="term" value="F:adenine binding"/>
    <property type="evidence" value="ECO:0007669"/>
    <property type="project" value="TreeGrafter"/>
</dbReference>
<dbReference type="KEGG" id="ctae:BGI42_04765"/>
<dbReference type="STRING" id="394958.BGI42_04765"/>
<dbReference type="OrthoDB" id="9803963at2"/>
<dbReference type="InterPro" id="IPR000836">
    <property type="entry name" value="PRTase_dom"/>
</dbReference>
<organism evidence="14 15">
    <name type="scientific">Clostridium taeniosporum</name>
    <dbReference type="NCBI Taxonomy" id="394958"/>
    <lineage>
        <taxon>Bacteria</taxon>
        <taxon>Bacillati</taxon>
        <taxon>Bacillota</taxon>
        <taxon>Clostridia</taxon>
        <taxon>Eubacteriales</taxon>
        <taxon>Clostridiaceae</taxon>
        <taxon>Clostridium</taxon>
    </lineage>
</organism>
<evidence type="ECO:0000256" key="1">
    <source>
        <dbReference type="ARBA" id="ARBA00000868"/>
    </source>
</evidence>
<keyword evidence="10 12" id="KW-0808">Transferase</keyword>
<proteinExistence type="inferred from homology"/>
<dbReference type="NCBIfam" id="NF002633">
    <property type="entry name" value="PRK02304.1-2"/>
    <property type="match status" value="1"/>
</dbReference>
<comment type="catalytic activity">
    <reaction evidence="1 12">
        <text>AMP + diphosphate = 5-phospho-alpha-D-ribose 1-diphosphate + adenine</text>
        <dbReference type="Rhea" id="RHEA:16609"/>
        <dbReference type="ChEBI" id="CHEBI:16708"/>
        <dbReference type="ChEBI" id="CHEBI:33019"/>
        <dbReference type="ChEBI" id="CHEBI:58017"/>
        <dbReference type="ChEBI" id="CHEBI:456215"/>
        <dbReference type="EC" id="2.4.2.7"/>
    </reaction>
</comment>